<organism evidence="1 2">
    <name type="scientific">Candidatus Yonathbacteria bacterium RIFCSPLOWO2_01_FULL_47_33b</name>
    <dbReference type="NCBI Taxonomy" id="1802727"/>
    <lineage>
        <taxon>Bacteria</taxon>
        <taxon>Candidatus Yonathiibacteriota</taxon>
    </lineage>
</organism>
<dbReference type="AlphaFoldDB" id="A0A1G2SEB6"/>
<evidence type="ECO:0000313" key="2">
    <source>
        <dbReference type="Proteomes" id="UP000177987"/>
    </source>
</evidence>
<name>A0A1G2SEB6_9BACT</name>
<accession>A0A1G2SEB6</accession>
<reference evidence="1 2" key="1">
    <citation type="journal article" date="2016" name="Nat. Commun.">
        <title>Thousands of microbial genomes shed light on interconnected biogeochemical processes in an aquifer system.</title>
        <authorList>
            <person name="Anantharaman K."/>
            <person name="Brown C.T."/>
            <person name="Hug L.A."/>
            <person name="Sharon I."/>
            <person name="Castelle C.J."/>
            <person name="Probst A.J."/>
            <person name="Thomas B.C."/>
            <person name="Singh A."/>
            <person name="Wilkins M.J."/>
            <person name="Karaoz U."/>
            <person name="Brodie E.L."/>
            <person name="Williams K.H."/>
            <person name="Hubbard S.S."/>
            <person name="Banfield J.F."/>
        </authorList>
    </citation>
    <scope>NUCLEOTIDE SEQUENCE [LARGE SCALE GENOMIC DNA]</scope>
</reference>
<dbReference type="Proteomes" id="UP000177987">
    <property type="component" value="Unassembled WGS sequence"/>
</dbReference>
<proteinExistence type="predicted"/>
<protein>
    <recommendedName>
        <fullName evidence="3">SHS2 domain-containing protein</fullName>
    </recommendedName>
</protein>
<gene>
    <name evidence="1" type="ORF">A2937_03045</name>
</gene>
<dbReference type="EMBL" id="MHUW01000022">
    <property type="protein sequence ID" value="OHA82781.1"/>
    <property type="molecule type" value="Genomic_DNA"/>
</dbReference>
<evidence type="ECO:0008006" key="3">
    <source>
        <dbReference type="Google" id="ProtNLM"/>
    </source>
</evidence>
<evidence type="ECO:0000313" key="1">
    <source>
        <dbReference type="EMBL" id="OHA82781.1"/>
    </source>
</evidence>
<dbReference type="STRING" id="1802727.A2937_03045"/>
<sequence>MVFSFFTKQKQDESLTLLVDIGSASVGAALVKIEEGKPPHILLTVREDISFQETLSSARFLSGMLHALERSLKNLQKLNKGHGAPAHTFCTFSSPWFVLKSRKLHITRTDPFQVTEKTLDAFINEDIEHLKDELKETLPLVDIEIIEKKIIEIRLNGYEIKNPYGQTTHQMEILATVGLSSKRVIESVENIISRFFHAPSVHFGSFPVAAFSAVRDIFPNEKNFLFLDITGETTDVSLVVDDLLVGVTSFSRGKNFFLREISAGENTLHAEAATLFGMFLRDELEGKKRDTIGNIVARSKDEWAARFEKTLTSFAGTSVIPPRVFFTTDSDVAGFFTGLINTARPESLMGDSLEVAYLDQLIVSKFVTFESEIVRDPFIVVEALLAGKIMMQK</sequence>
<comment type="caution">
    <text evidence="1">The sequence shown here is derived from an EMBL/GenBank/DDBJ whole genome shotgun (WGS) entry which is preliminary data.</text>
</comment>